<dbReference type="KEGG" id="bbel:109487411"/>
<dbReference type="PANTHER" id="PTHR28588:SF1">
    <property type="entry name" value="HAUS AUGMIN-LIKE COMPLEX SUBUNIT 5"/>
    <property type="match status" value="1"/>
</dbReference>
<sequence length="681" mass="77424">MSSTEEMARCIREWAEDEMQFVSQGYLSSAAMPPTAELQQMCSGWRMLELWNFVTKFVKSAETVRKVRGNLFLDAKMESRGGSYKVRYKGKEKYSQEEASLQDHYERLQSQIAQERRDAATLQTEINRLEKEMSEAEQFQTQTCSQTKELRHSKALLHAYSQQCEAQGAQYKEYTARVQQLVERFQKVSSRPIDDKPAYSQETGDGTTSGAVESACTHDVRLCTKELQGFLTGILQGQFGVDKGHLSRRKEQLWTVVENVTREHPVNHVLHSLGLITQDATFHLRDVTARVDVKNEVEQLSFDYVGPGQFRDVSSGANVVKGVQQLLQEAQVSHFHQFIRTEQSLNAVWKERQALDEAKARLEKILSRKMLQAGVIELTKSLLGVELELSGAQAALQCLQESAGELETSARRRSTEKKALEEKHGRIQDFQTTVERKQDLIRVLTKQNSDSKPRLVTLQREWQQFMQRQLCIHESQVQANTLQLKGAVKQEVESLLPLKLSALKPALLDQPGLTQVRDLSLYAVDQETGTAEGTSLRKVAEDVNCKPYKAAECLLPQAIQMKVDIAAMATLLQSHDQLMEELQGVRQAGGLQRAAALCEEVARADRSMLERLLPQLEVRMDKTQQVMGRALRVRDFKDAWWDQPAQHLAPWLEQGGQTYRQWCTAWTVGVAHLHQARQQFQ</sequence>
<dbReference type="GO" id="GO:0051225">
    <property type="term" value="P:spindle assembly"/>
    <property type="evidence" value="ECO:0007669"/>
    <property type="project" value="InterPro"/>
</dbReference>
<dbReference type="OrthoDB" id="2019614at2759"/>
<dbReference type="InterPro" id="IPR029131">
    <property type="entry name" value="HAUS5"/>
</dbReference>
<evidence type="ECO:0000313" key="2">
    <source>
        <dbReference type="Proteomes" id="UP000515135"/>
    </source>
</evidence>
<dbReference type="GeneID" id="109487411"/>
<gene>
    <name evidence="3" type="primary">LOC109487411</name>
</gene>
<feature type="coiled-coil region" evidence="1">
    <location>
        <begin position="91"/>
        <end position="142"/>
    </location>
</feature>
<dbReference type="Proteomes" id="UP000515135">
    <property type="component" value="Unplaced"/>
</dbReference>
<protein>
    <submittedName>
        <fullName evidence="3">AUGMIN subunit 5-like</fullName>
    </submittedName>
</protein>
<organism evidence="2 3">
    <name type="scientific">Branchiostoma belcheri</name>
    <name type="common">Amphioxus</name>
    <dbReference type="NCBI Taxonomy" id="7741"/>
    <lineage>
        <taxon>Eukaryota</taxon>
        <taxon>Metazoa</taxon>
        <taxon>Chordata</taxon>
        <taxon>Cephalochordata</taxon>
        <taxon>Leptocardii</taxon>
        <taxon>Amphioxiformes</taxon>
        <taxon>Branchiostomatidae</taxon>
        <taxon>Branchiostoma</taxon>
    </lineage>
</organism>
<name>A0A6P5A0V9_BRABE</name>
<dbReference type="GO" id="GO:0070652">
    <property type="term" value="C:HAUS complex"/>
    <property type="evidence" value="ECO:0007669"/>
    <property type="project" value="InterPro"/>
</dbReference>
<dbReference type="GO" id="GO:0005813">
    <property type="term" value="C:centrosome"/>
    <property type="evidence" value="ECO:0007669"/>
    <property type="project" value="TreeGrafter"/>
</dbReference>
<dbReference type="Pfam" id="PF14817">
    <property type="entry name" value="HAUS5"/>
    <property type="match status" value="1"/>
</dbReference>
<dbReference type="PANTHER" id="PTHR28588">
    <property type="entry name" value="HAUS AUGMIN-LIKE COMPLEX SUBUNIT 5"/>
    <property type="match status" value="1"/>
</dbReference>
<dbReference type="GO" id="GO:0007098">
    <property type="term" value="P:centrosome cycle"/>
    <property type="evidence" value="ECO:0007669"/>
    <property type="project" value="TreeGrafter"/>
</dbReference>
<dbReference type="AlphaFoldDB" id="A0A6P5A0V9"/>
<dbReference type="RefSeq" id="XP_019646960.1">
    <property type="nucleotide sequence ID" value="XM_019791401.1"/>
</dbReference>
<reference evidence="3" key="1">
    <citation type="submission" date="2025-08" db="UniProtKB">
        <authorList>
            <consortium name="RefSeq"/>
        </authorList>
    </citation>
    <scope>IDENTIFICATION</scope>
    <source>
        <tissue evidence="3">Gonad</tissue>
    </source>
</reference>
<evidence type="ECO:0000256" key="1">
    <source>
        <dbReference type="SAM" id="Coils"/>
    </source>
</evidence>
<keyword evidence="2" id="KW-1185">Reference proteome</keyword>
<keyword evidence="1" id="KW-0175">Coiled coil</keyword>
<evidence type="ECO:0000313" key="3">
    <source>
        <dbReference type="RefSeq" id="XP_019646960.1"/>
    </source>
</evidence>
<accession>A0A6P5A0V9</accession>
<proteinExistence type="predicted"/>